<reference evidence="1 2" key="1">
    <citation type="submission" date="2019-01" db="EMBL/GenBank/DDBJ databases">
        <title>Sequencing of cultivated peanut Arachis hypogaea provides insights into genome evolution and oil improvement.</title>
        <authorList>
            <person name="Chen X."/>
        </authorList>
    </citation>
    <scope>NUCLEOTIDE SEQUENCE [LARGE SCALE GENOMIC DNA]</scope>
    <source>
        <strain evidence="2">cv. Fuhuasheng</strain>
        <tissue evidence="1">Leaves</tissue>
    </source>
</reference>
<protein>
    <recommendedName>
        <fullName evidence="3">Aminotransferase-like plant mobile domain-containing protein</fullName>
    </recommendedName>
</protein>
<dbReference type="Proteomes" id="UP000289738">
    <property type="component" value="Chromosome B05"/>
</dbReference>
<keyword evidence="2" id="KW-1185">Reference proteome</keyword>
<sequence>MVFDLDRCIFARSRLLLPRKVSHTLPPSNAIVSYLREAGFDDTLPLRDFVFDNSLITAMGECTITLQDVAYHLGLRAHREPVGGCFSDFHTWYGTEAWELVERLLGAKPFAIQQQGAHRKEFFSLKLA</sequence>
<evidence type="ECO:0000313" key="1">
    <source>
        <dbReference type="EMBL" id="RYR11198.1"/>
    </source>
</evidence>
<organism evidence="1 2">
    <name type="scientific">Arachis hypogaea</name>
    <name type="common">Peanut</name>
    <dbReference type="NCBI Taxonomy" id="3818"/>
    <lineage>
        <taxon>Eukaryota</taxon>
        <taxon>Viridiplantae</taxon>
        <taxon>Streptophyta</taxon>
        <taxon>Embryophyta</taxon>
        <taxon>Tracheophyta</taxon>
        <taxon>Spermatophyta</taxon>
        <taxon>Magnoliopsida</taxon>
        <taxon>eudicotyledons</taxon>
        <taxon>Gunneridae</taxon>
        <taxon>Pentapetalae</taxon>
        <taxon>rosids</taxon>
        <taxon>fabids</taxon>
        <taxon>Fabales</taxon>
        <taxon>Fabaceae</taxon>
        <taxon>Papilionoideae</taxon>
        <taxon>50 kb inversion clade</taxon>
        <taxon>dalbergioids sensu lato</taxon>
        <taxon>Dalbergieae</taxon>
        <taxon>Pterocarpus clade</taxon>
        <taxon>Arachis</taxon>
    </lineage>
</organism>
<name>A0A444ZAR1_ARAHY</name>
<accession>A0A444ZAR1</accession>
<dbReference type="AlphaFoldDB" id="A0A444ZAR1"/>
<evidence type="ECO:0000313" key="2">
    <source>
        <dbReference type="Proteomes" id="UP000289738"/>
    </source>
</evidence>
<dbReference type="EMBL" id="SDMP01000015">
    <property type="protein sequence ID" value="RYR11198.1"/>
    <property type="molecule type" value="Genomic_DNA"/>
</dbReference>
<evidence type="ECO:0008006" key="3">
    <source>
        <dbReference type="Google" id="ProtNLM"/>
    </source>
</evidence>
<comment type="caution">
    <text evidence="1">The sequence shown here is derived from an EMBL/GenBank/DDBJ whole genome shotgun (WGS) entry which is preliminary data.</text>
</comment>
<gene>
    <name evidence="1" type="ORF">Ahy_B05g079672</name>
</gene>
<proteinExistence type="predicted"/>